<dbReference type="InterPro" id="IPR056119">
    <property type="entry name" value="DUF7702"/>
</dbReference>
<feature type="transmembrane region" description="Helical" evidence="1">
    <location>
        <begin position="189"/>
        <end position="206"/>
    </location>
</feature>
<feature type="transmembrane region" description="Helical" evidence="1">
    <location>
        <begin position="14"/>
        <end position="33"/>
    </location>
</feature>
<dbReference type="PANTHER" id="PTHR42109">
    <property type="entry name" value="UNPLACED GENOMIC SCAFFOLD UM_SCAF_CONTIG_1.265, WHOLE GENOME SHOTGUN SEQUENCE"/>
    <property type="match status" value="1"/>
</dbReference>
<gene>
    <name evidence="3" type="ORF">VTL71DRAFT_525</name>
</gene>
<feature type="transmembrane region" description="Helical" evidence="1">
    <location>
        <begin position="40"/>
        <end position="60"/>
    </location>
</feature>
<keyword evidence="1" id="KW-0812">Transmembrane</keyword>
<feature type="transmembrane region" description="Helical" evidence="1">
    <location>
        <begin position="226"/>
        <end position="243"/>
    </location>
</feature>
<dbReference type="PANTHER" id="PTHR42109:SF2">
    <property type="entry name" value="INTEGRAL MEMBRANE PROTEIN"/>
    <property type="match status" value="1"/>
</dbReference>
<dbReference type="Pfam" id="PF24800">
    <property type="entry name" value="DUF7702"/>
    <property type="match status" value="1"/>
</dbReference>
<keyword evidence="1" id="KW-0472">Membrane</keyword>
<keyword evidence="4" id="KW-1185">Reference proteome</keyword>
<evidence type="ECO:0000256" key="1">
    <source>
        <dbReference type="SAM" id="Phobius"/>
    </source>
</evidence>
<comment type="caution">
    <text evidence="3">The sequence shown here is derived from an EMBL/GenBank/DDBJ whole genome shotgun (WGS) entry which is preliminary data.</text>
</comment>
<evidence type="ECO:0000313" key="4">
    <source>
        <dbReference type="Proteomes" id="UP001595075"/>
    </source>
</evidence>
<name>A0ABR4D0B5_9HELO</name>
<feature type="domain" description="DUF7702" evidence="2">
    <location>
        <begin position="3"/>
        <end position="252"/>
    </location>
</feature>
<keyword evidence="1" id="KW-1133">Transmembrane helix</keyword>
<dbReference type="Proteomes" id="UP001595075">
    <property type="component" value="Unassembled WGS sequence"/>
</dbReference>
<feature type="transmembrane region" description="Helical" evidence="1">
    <location>
        <begin position="72"/>
        <end position="92"/>
    </location>
</feature>
<protein>
    <recommendedName>
        <fullName evidence="2">DUF7702 domain-containing protein</fullName>
    </recommendedName>
</protein>
<evidence type="ECO:0000313" key="3">
    <source>
        <dbReference type="EMBL" id="KAL2075582.1"/>
    </source>
</evidence>
<feature type="transmembrane region" description="Helical" evidence="1">
    <location>
        <begin position="113"/>
        <end position="132"/>
    </location>
</feature>
<sequence>MTLTYRNGVSIAEIIVYTWAIAIAIFLVLRHGFRKNAGWIYLVIFCLARIIGPAMQLATISNPTSTSLYTGYAILNNVALSPLMLATMGLLGRLLDSIHETYNTKLHPATLKIVHLIILVGLILGIVGGINASDSYIKEMQAGGAAAYRPGSLSKAGAALFVISYAAIVASTIIISFSTPHAQAGEKRILYAVAVALPFLLIRLIYSCISTFSHNTKFNLLTGDETVLLCMAYLMEICVVITFEGMGLTLRKVVAVERPAGTRQVNGSDSSEPLQKKKGNMALNIAKKTIIGRIVMALIPSEKHDVEMQNHTGYVTK</sequence>
<organism evidence="3 4">
    <name type="scientific">Oculimacula yallundae</name>
    <dbReference type="NCBI Taxonomy" id="86028"/>
    <lineage>
        <taxon>Eukaryota</taxon>
        <taxon>Fungi</taxon>
        <taxon>Dikarya</taxon>
        <taxon>Ascomycota</taxon>
        <taxon>Pezizomycotina</taxon>
        <taxon>Leotiomycetes</taxon>
        <taxon>Helotiales</taxon>
        <taxon>Ploettnerulaceae</taxon>
        <taxon>Oculimacula</taxon>
    </lineage>
</organism>
<dbReference type="EMBL" id="JAZHXI010000001">
    <property type="protein sequence ID" value="KAL2075582.1"/>
    <property type="molecule type" value="Genomic_DNA"/>
</dbReference>
<feature type="transmembrane region" description="Helical" evidence="1">
    <location>
        <begin position="158"/>
        <end position="177"/>
    </location>
</feature>
<reference evidence="3 4" key="1">
    <citation type="journal article" date="2024" name="Commun. Biol.">
        <title>Comparative genomic analysis of thermophilic fungi reveals convergent evolutionary adaptations and gene losses.</title>
        <authorList>
            <person name="Steindorff A.S."/>
            <person name="Aguilar-Pontes M.V."/>
            <person name="Robinson A.J."/>
            <person name="Andreopoulos B."/>
            <person name="LaButti K."/>
            <person name="Kuo A."/>
            <person name="Mondo S."/>
            <person name="Riley R."/>
            <person name="Otillar R."/>
            <person name="Haridas S."/>
            <person name="Lipzen A."/>
            <person name="Grimwood J."/>
            <person name="Schmutz J."/>
            <person name="Clum A."/>
            <person name="Reid I.D."/>
            <person name="Moisan M.C."/>
            <person name="Butler G."/>
            <person name="Nguyen T.T.M."/>
            <person name="Dewar K."/>
            <person name="Conant G."/>
            <person name="Drula E."/>
            <person name="Henrissat B."/>
            <person name="Hansel C."/>
            <person name="Singer S."/>
            <person name="Hutchinson M.I."/>
            <person name="de Vries R.P."/>
            <person name="Natvig D.O."/>
            <person name="Powell A.J."/>
            <person name="Tsang A."/>
            <person name="Grigoriev I.V."/>
        </authorList>
    </citation>
    <scope>NUCLEOTIDE SEQUENCE [LARGE SCALE GENOMIC DNA]</scope>
    <source>
        <strain evidence="3 4">CBS 494.80</strain>
    </source>
</reference>
<accession>A0ABR4D0B5</accession>
<evidence type="ECO:0000259" key="2">
    <source>
        <dbReference type="Pfam" id="PF24800"/>
    </source>
</evidence>
<proteinExistence type="predicted"/>